<proteinExistence type="predicted"/>
<reference evidence="8" key="1">
    <citation type="submission" date="2022-10" db="EMBL/GenBank/DDBJ databases">
        <title>Culturing micro-colonial fungi from biological soil crusts in the Mojave desert and describing Neophaeococcomyces mojavensis, and introducing the new genera and species Taxawa tesnikishii.</title>
        <authorList>
            <person name="Kurbessoian T."/>
            <person name="Stajich J.E."/>
        </authorList>
    </citation>
    <scope>NUCLEOTIDE SEQUENCE</scope>
    <source>
        <strain evidence="8">TK_35</strain>
    </source>
</reference>
<feature type="domain" description="LicD/FKTN/FKRP nucleotidyltransferase" evidence="7">
    <location>
        <begin position="121"/>
        <end position="228"/>
    </location>
</feature>
<keyword evidence="9" id="KW-1185">Reference proteome</keyword>
<dbReference type="InterPro" id="IPR009644">
    <property type="entry name" value="FKTN/MNN4/W02B3.4-1"/>
</dbReference>
<comment type="subcellular location">
    <subcellularLocation>
        <location evidence="1">Membrane</location>
        <topology evidence="1">Single-pass membrane protein</topology>
    </subcellularLocation>
</comment>
<sequence>MIGHTLLRWKAAGAVLLLIFIFSVLLYVNDVGPLPSIAVDFDIRPQKHAVTSMVGHATSAGSSPSPSSPSDPDLNKYFHEPGMTEYTRHYDARYFSGVVTEEERKESLTHLIQSYFDTFEKIGVETWIAHGTLLGWYWNGKILPWDWDLDTQVSDHGLRTLAESHNGTTHRYPSSNGRTERSYLLDVNAWAWQREQGDGANIIDARYISMDTGLFVDITGLTELYPDNKPGIVMCKNNHEYKVEDIWPLRLSVFEGVKVKIPMHYDVILAEEYSDEALVRTEFNGHIFDGKTKEWIRIDGNGTTNSSKPMS</sequence>
<keyword evidence="8" id="KW-0328">Glycosyltransferase</keyword>
<dbReference type="GO" id="GO:0009100">
    <property type="term" value="P:glycoprotein metabolic process"/>
    <property type="evidence" value="ECO:0007669"/>
    <property type="project" value="UniProtKB-ARBA"/>
</dbReference>
<evidence type="ECO:0000256" key="5">
    <source>
        <dbReference type="SAM" id="MobiDB-lite"/>
    </source>
</evidence>
<feature type="domain" description="LicD/FKTN/FKRP nucleotidyltransferase" evidence="7">
    <location>
        <begin position="236"/>
        <end position="273"/>
    </location>
</feature>
<feature type="compositionally biased region" description="Low complexity" evidence="5">
    <location>
        <begin position="62"/>
        <end position="72"/>
    </location>
</feature>
<evidence type="ECO:0000256" key="2">
    <source>
        <dbReference type="ARBA" id="ARBA00022692"/>
    </source>
</evidence>
<keyword evidence="3 6" id="KW-1133">Transmembrane helix</keyword>
<gene>
    <name evidence="8" type="primary">MNN4_1</name>
    <name evidence="8" type="ORF">H2204_004098</name>
</gene>
<evidence type="ECO:0000256" key="6">
    <source>
        <dbReference type="SAM" id="Phobius"/>
    </source>
</evidence>
<keyword evidence="8" id="KW-0808">Transferase</keyword>
<dbReference type="EMBL" id="JAPDRN010000020">
    <property type="protein sequence ID" value="KAJ9638622.1"/>
    <property type="molecule type" value="Genomic_DNA"/>
</dbReference>
<evidence type="ECO:0000313" key="8">
    <source>
        <dbReference type="EMBL" id="KAJ9638622.1"/>
    </source>
</evidence>
<dbReference type="Pfam" id="PF04991">
    <property type="entry name" value="LicD"/>
    <property type="match status" value="2"/>
</dbReference>
<keyword evidence="4 6" id="KW-0472">Membrane</keyword>
<dbReference type="PANTHER" id="PTHR15407:SF28">
    <property type="entry name" value="RIBITOL-5-PHOSPHATE TRANSFERASE FKTN"/>
    <property type="match status" value="1"/>
</dbReference>
<dbReference type="GO" id="GO:0016757">
    <property type="term" value="F:glycosyltransferase activity"/>
    <property type="evidence" value="ECO:0007669"/>
    <property type="project" value="UniProtKB-KW"/>
</dbReference>
<dbReference type="GO" id="GO:0016020">
    <property type="term" value="C:membrane"/>
    <property type="evidence" value="ECO:0007669"/>
    <property type="project" value="UniProtKB-SubCell"/>
</dbReference>
<dbReference type="AlphaFoldDB" id="A0AA38Y848"/>
<name>A0AA38Y848_9EURO</name>
<evidence type="ECO:0000313" key="9">
    <source>
        <dbReference type="Proteomes" id="UP001172681"/>
    </source>
</evidence>
<evidence type="ECO:0000256" key="4">
    <source>
        <dbReference type="ARBA" id="ARBA00023136"/>
    </source>
</evidence>
<evidence type="ECO:0000256" key="1">
    <source>
        <dbReference type="ARBA" id="ARBA00004167"/>
    </source>
</evidence>
<dbReference type="Proteomes" id="UP001172681">
    <property type="component" value="Unassembled WGS sequence"/>
</dbReference>
<feature type="region of interest" description="Disordered" evidence="5">
    <location>
        <begin position="54"/>
        <end position="73"/>
    </location>
</feature>
<evidence type="ECO:0000256" key="3">
    <source>
        <dbReference type="ARBA" id="ARBA00022989"/>
    </source>
</evidence>
<accession>A0AA38Y848</accession>
<keyword evidence="2 6" id="KW-0812">Transmembrane</keyword>
<comment type="caution">
    <text evidence="8">The sequence shown here is derived from an EMBL/GenBank/DDBJ whole genome shotgun (WGS) entry which is preliminary data.</text>
</comment>
<protein>
    <submittedName>
        <fullName evidence="8">Mannosyltransferase</fullName>
    </submittedName>
</protein>
<evidence type="ECO:0000259" key="7">
    <source>
        <dbReference type="Pfam" id="PF04991"/>
    </source>
</evidence>
<feature type="transmembrane region" description="Helical" evidence="6">
    <location>
        <begin position="7"/>
        <end position="28"/>
    </location>
</feature>
<organism evidence="8 9">
    <name type="scientific">Knufia peltigerae</name>
    <dbReference type="NCBI Taxonomy" id="1002370"/>
    <lineage>
        <taxon>Eukaryota</taxon>
        <taxon>Fungi</taxon>
        <taxon>Dikarya</taxon>
        <taxon>Ascomycota</taxon>
        <taxon>Pezizomycotina</taxon>
        <taxon>Eurotiomycetes</taxon>
        <taxon>Chaetothyriomycetidae</taxon>
        <taxon>Chaetothyriales</taxon>
        <taxon>Trichomeriaceae</taxon>
        <taxon>Knufia</taxon>
    </lineage>
</organism>
<dbReference type="InterPro" id="IPR007074">
    <property type="entry name" value="LicD/FKTN/FKRP_NTP_transf"/>
</dbReference>
<dbReference type="PANTHER" id="PTHR15407">
    <property type="entry name" value="FUKUTIN-RELATED"/>
    <property type="match status" value="1"/>
</dbReference>